<dbReference type="Proteomes" id="UP000316649">
    <property type="component" value="Unassembled WGS sequence"/>
</dbReference>
<protein>
    <submittedName>
        <fullName evidence="1">Uncharacterized protein</fullName>
    </submittedName>
</protein>
<keyword evidence="2" id="KW-1185">Reference proteome</keyword>
<sequence length="119" mass="13663">MPSLEEKSENAFEALTQLIAHLERCNEYTWAGRFYPIKEAIESFEFDKAIRLYKLIPMPNMGGFLDLVLCKENGHNVQNYTEANELLGKLQGAVSKSIGNLRVYIEYQIDHELVNVPKL</sequence>
<comment type="caution">
    <text evidence="1">The sequence shown here is derived from an EMBL/GenBank/DDBJ whole genome shotgun (WGS) entry which is preliminary data.</text>
</comment>
<name>A0A557RUN1_9GAMM</name>
<organism evidence="1 2">
    <name type="scientific">Sedimenticola selenatireducens</name>
    <dbReference type="NCBI Taxonomy" id="191960"/>
    <lineage>
        <taxon>Bacteria</taxon>
        <taxon>Pseudomonadati</taxon>
        <taxon>Pseudomonadota</taxon>
        <taxon>Gammaproteobacteria</taxon>
        <taxon>Chromatiales</taxon>
        <taxon>Sedimenticolaceae</taxon>
        <taxon>Sedimenticola</taxon>
    </lineage>
</organism>
<accession>A0A557RUN1</accession>
<proteinExistence type="predicted"/>
<dbReference type="AlphaFoldDB" id="A0A557RUN1"/>
<gene>
    <name evidence="1" type="ORF">FHP88_18185</name>
</gene>
<dbReference type="RefSeq" id="WP_144360543.1">
    <property type="nucleotide sequence ID" value="NZ_VMNH01000033.1"/>
</dbReference>
<dbReference type="EMBL" id="VMNH01000033">
    <property type="protein sequence ID" value="TVO68851.1"/>
    <property type="molecule type" value="Genomic_DNA"/>
</dbReference>
<evidence type="ECO:0000313" key="2">
    <source>
        <dbReference type="Proteomes" id="UP000316649"/>
    </source>
</evidence>
<evidence type="ECO:0000313" key="1">
    <source>
        <dbReference type="EMBL" id="TVO68851.1"/>
    </source>
</evidence>
<reference evidence="1 2" key="1">
    <citation type="submission" date="2019-07" db="EMBL/GenBank/DDBJ databases">
        <title>The pathways for chlorine oxyanion respiration interact through the shared metabolite chlorate.</title>
        <authorList>
            <person name="Barnum T.P."/>
            <person name="Cheng Y."/>
            <person name="Hill K.A."/>
            <person name="Lucas L.N."/>
            <person name="Carlson H.K."/>
            <person name="Coates J.D."/>
        </authorList>
    </citation>
    <scope>NUCLEOTIDE SEQUENCE [LARGE SCALE GENOMIC DNA]</scope>
    <source>
        <strain evidence="1 2">BK-1</strain>
    </source>
</reference>